<evidence type="ECO:0000313" key="3">
    <source>
        <dbReference type="Proteomes" id="UP001408356"/>
    </source>
</evidence>
<dbReference type="Proteomes" id="UP001408356">
    <property type="component" value="Unassembled WGS sequence"/>
</dbReference>
<name>A0ABR2V0W0_9PEZI</name>
<dbReference type="EMBL" id="JARVKF010000235">
    <property type="protein sequence ID" value="KAK9420477.1"/>
    <property type="molecule type" value="Genomic_DNA"/>
</dbReference>
<dbReference type="PRINTS" id="PR00413">
    <property type="entry name" value="HADHALOGNASE"/>
</dbReference>
<dbReference type="InterPro" id="IPR006439">
    <property type="entry name" value="HAD-SF_hydro_IA"/>
</dbReference>
<evidence type="ECO:0000256" key="1">
    <source>
        <dbReference type="ARBA" id="ARBA00022801"/>
    </source>
</evidence>
<dbReference type="InterPro" id="IPR023214">
    <property type="entry name" value="HAD_sf"/>
</dbReference>
<keyword evidence="3" id="KW-1185">Reference proteome</keyword>
<dbReference type="PANTHER" id="PTHR43316:SF9">
    <property type="entry name" value="ACID DEHALOGENASE, PUTATIVE (AFU_ORTHOLOGUE AFUA_6G14460)-RELATED"/>
    <property type="match status" value="1"/>
</dbReference>
<proteinExistence type="predicted"/>
<evidence type="ECO:0000313" key="2">
    <source>
        <dbReference type="EMBL" id="KAK9420477.1"/>
    </source>
</evidence>
<comment type="caution">
    <text evidence="2">The sequence shown here is derived from an EMBL/GenBank/DDBJ whole genome shotgun (WGS) entry which is preliminary data.</text>
</comment>
<dbReference type="InterPro" id="IPR036412">
    <property type="entry name" value="HAD-like_sf"/>
</dbReference>
<organism evidence="2 3">
    <name type="scientific">Seiridium unicorne</name>
    <dbReference type="NCBI Taxonomy" id="138068"/>
    <lineage>
        <taxon>Eukaryota</taxon>
        <taxon>Fungi</taxon>
        <taxon>Dikarya</taxon>
        <taxon>Ascomycota</taxon>
        <taxon>Pezizomycotina</taxon>
        <taxon>Sordariomycetes</taxon>
        <taxon>Xylariomycetidae</taxon>
        <taxon>Amphisphaeriales</taxon>
        <taxon>Sporocadaceae</taxon>
        <taxon>Seiridium</taxon>
    </lineage>
</organism>
<dbReference type="SFLD" id="SFLDS00003">
    <property type="entry name" value="Haloacid_Dehalogenase"/>
    <property type="match status" value="1"/>
</dbReference>
<reference evidence="2 3" key="1">
    <citation type="journal article" date="2024" name="J. Plant Pathol.">
        <title>Sequence and assembly of the genome of Seiridium unicorne, isolate CBS 538.82, causal agent of cypress canker disease.</title>
        <authorList>
            <person name="Scali E."/>
            <person name="Rocca G.D."/>
            <person name="Danti R."/>
            <person name="Garbelotto M."/>
            <person name="Barberini S."/>
            <person name="Baroncelli R."/>
            <person name="Emiliani G."/>
        </authorList>
    </citation>
    <scope>NUCLEOTIDE SEQUENCE [LARGE SCALE GENOMIC DNA]</scope>
    <source>
        <strain evidence="2 3">BM-138-508</strain>
    </source>
</reference>
<dbReference type="SFLD" id="SFLDG01129">
    <property type="entry name" value="C1.5:_HAD__Beta-PGM__Phosphata"/>
    <property type="match status" value="1"/>
</dbReference>
<accession>A0ABR2V0W0</accession>
<dbReference type="SUPFAM" id="SSF56784">
    <property type="entry name" value="HAD-like"/>
    <property type="match status" value="1"/>
</dbReference>
<dbReference type="Pfam" id="PF00702">
    <property type="entry name" value="Hydrolase"/>
    <property type="match status" value="1"/>
</dbReference>
<protein>
    <submittedName>
        <fullName evidence="2">Haloacid dehalogenase</fullName>
    </submittedName>
</protein>
<dbReference type="InterPro" id="IPR051540">
    <property type="entry name" value="S-2-haloacid_dehalogenase"/>
</dbReference>
<keyword evidence="1" id="KW-0378">Hydrolase</keyword>
<dbReference type="Gene3D" id="1.10.150.750">
    <property type="match status" value="1"/>
</dbReference>
<dbReference type="PANTHER" id="PTHR43316">
    <property type="entry name" value="HYDROLASE, HALOACID DELAHOGENASE-RELATED"/>
    <property type="match status" value="1"/>
</dbReference>
<gene>
    <name evidence="2" type="ORF">SUNI508_06473</name>
</gene>
<dbReference type="Gene3D" id="3.40.50.1000">
    <property type="entry name" value="HAD superfamily/HAD-like"/>
    <property type="match status" value="1"/>
</dbReference>
<sequence length="264" mass="29134">MTQSEYPDLTSFKALSFDCYGTLIDWESGLLNALRALTSQLPSSHPQNEDPPVQAMQRFDLIVIDLQSGQPHLLYNELLVSAATKLAHELGIEALSDAIAAPLGNAPGTSAAFPDTVSGLQKLKKYYKLAILSNVDNQNIKSTVEKQLEGVEFDGVYTAQDVGTFKPDKKNFEHLFGHARQDLGVDARKGELLHVARSLKVDHVPCKELGLRSVWISRGADKGVGGIVKNELSEFKESVGFEWRFDTIGKFADEVERQFKAKQS</sequence>